<reference evidence="2 3" key="1">
    <citation type="submission" date="2016-10" db="EMBL/GenBank/DDBJ databases">
        <title>The Draft Genome Sequence of Actinokineospora bangkokensis 44EHWT reveals the biosynthetic pathway of antifungal compounds Thailandins with unusual extender unit butylmalonyl-CoA.</title>
        <authorList>
            <person name="Greule A."/>
            <person name="Intra B."/>
            <person name="Flemming S."/>
            <person name="Rommel M.G."/>
            <person name="Panbangred W."/>
            <person name="Bechthold A."/>
        </authorList>
    </citation>
    <scope>NUCLEOTIDE SEQUENCE [LARGE SCALE GENOMIC DNA]</scope>
    <source>
        <strain evidence="2 3">44EHW</strain>
    </source>
</reference>
<dbReference type="Proteomes" id="UP000186040">
    <property type="component" value="Unassembled WGS sequence"/>
</dbReference>
<evidence type="ECO:0000313" key="3">
    <source>
        <dbReference type="Proteomes" id="UP000186040"/>
    </source>
</evidence>
<comment type="caution">
    <text evidence="2">The sequence shown here is derived from an EMBL/GenBank/DDBJ whole genome shotgun (WGS) entry which is preliminary data.</text>
</comment>
<gene>
    <name evidence="2" type="ORF">BJP25_07170</name>
</gene>
<dbReference type="AlphaFoldDB" id="A0A1Q9LTD4"/>
<dbReference type="OrthoDB" id="3214648at2"/>
<organism evidence="2 3">
    <name type="scientific">Actinokineospora bangkokensis</name>
    <dbReference type="NCBI Taxonomy" id="1193682"/>
    <lineage>
        <taxon>Bacteria</taxon>
        <taxon>Bacillati</taxon>
        <taxon>Actinomycetota</taxon>
        <taxon>Actinomycetes</taxon>
        <taxon>Pseudonocardiales</taxon>
        <taxon>Pseudonocardiaceae</taxon>
        <taxon>Actinokineospora</taxon>
    </lineage>
</organism>
<keyword evidence="3" id="KW-1185">Reference proteome</keyword>
<name>A0A1Q9LTD4_9PSEU</name>
<dbReference type="EMBL" id="MKQR01000003">
    <property type="protein sequence ID" value="OLR95261.1"/>
    <property type="molecule type" value="Genomic_DNA"/>
</dbReference>
<protein>
    <submittedName>
        <fullName evidence="2">Uncharacterized protein</fullName>
    </submittedName>
</protein>
<evidence type="ECO:0000256" key="1">
    <source>
        <dbReference type="SAM" id="MobiDB-lite"/>
    </source>
</evidence>
<dbReference type="RefSeq" id="WP_075972981.1">
    <property type="nucleotide sequence ID" value="NZ_MKQR01000003.1"/>
</dbReference>
<proteinExistence type="predicted"/>
<evidence type="ECO:0000313" key="2">
    <source>
        <dbReference type="EMBL" id="OLR95261.1"/>
    </source>
</evidence>
<feature type="region of interest" description="Disordered" evidence="1">
    <location>
        <begin position="1"/>
        <end position="21"/>
    </location>
</feature>
<dbReference type="STRING" id="1193682.BJP25_07170"/>
<sequence>MTFTWRYEDGDGQPVDGPAERFDDQSEAEEWFSSVWPDLHHAGVVQVTLLEDGTEVYGPMPLSAQ</sequence>
<accession>A0A1Q9LTD4</accession>